<sequence>MSKSYSFHPIPATSFNRLIWEEAGLHPFDEDKGVLQEDRISRLQFQVKTLEKPKVKKRVEKDPNTRLSNIEQITKAIQEAKEETVCIRAKEPELMAKKAANEDLQAGLNASWLELQAY</sequence>
<gene>
    <name evidence="1" type="ORF">EYZ11_007001</name>
</gene>
<dbReference type="EMBL" id="SOSA01000260">
    <property type="protein sequence ID" value="THC93510.1"/>
    <property type="molecule type" value="Genomic_DNA"/>
</dbReference>
<evidence type="ECO:0000313" key="2">
    <source>
        <dbReference type="Proteomes" id="UP000308092"/>
    </source>
</evidence>
<dbReference type="Proteomes" id="UP000308092">
    <property type="component" value="Unassembled WGS sequence"/>
</dbReference>
<organism evidence="1 2">
    <name type="scientific">Aspergillus tanneri</name>
    <dbReference type="NCBI Taxonomy" id="1220188"/>
    <lineage>
        <taxon>Eukaryota</taxon>
        <taxon>Fungi</taxon>
        <taxon>Dikarya</taxon>
        <taxon>Ascomycota</taxon>
        <taxon>Pezizomycotina</taxon>
        <taxon>Eurotiomycetes</taxon>
        <taxon>Eurotiomycetidae</taxon>
        <taxon>Eurotiales</taxon>
        <taxon>Aspergillaceae</taxon>
        <taxon>Aspergillus</taxon>
        <taxon>Aspergillus subgen. Circumdati</taxon>
    </lineage>
</organism>
<protein>
    <submittedName>
        <fullName evidence="1">Uncharacterized protein</fullName>
    </submittedName>
</protein>
<evidence type="ECO:0000313" key="1">
    <source>
        <dbReference type="EMBL" id="THC93510.1"/>
    </source>
</evidence>
<name>A0A4S3JEC4_9EURO</name>
<reference evidence="1 2" key="1">
    <citation type="submission" date="2019-03" db="EMBL/GenBank/DDBJ databases">
        <title>The genome sequence of a newly discovered highly antifungal drug resistant Aspergillus species, Aspergillus tanneri NIH 1004.</title>
        <authorList>
            <person name="Mounaud S."/>
            <person name="Singh I."/>
            <person name="Joardar V."/>
            <person name="Pakala S."/>
            <person name="Pakala S."/>
            <person name="Venepally P."/>
            <person name="Hoover J."/>
            <person name="Nierman W."/>
            <person name="Chung J."/>
            <person name="Losada L."/>
        </authorList>
    </citation>
    <scope>NUCLEOTIDE SEQUENCE [LARGE SCALE GENOMIC DNA]</scope>
    <source>
        <strain evidence="1 2">NIH1004</strain>
    </source>
</reference>
<keyword evidence="2" id="KW-1185">Reference proteome</keyword>
<dbReference type="VEuPathDB" id="FungiDB:EYZ11_007001"/>
<proteinExistence type="predicted"/>
<comment type="caution">
    <text evidence="1">The sequence shown here is derived from an EMBL/GenBank/DDBJ whole genome shotgun (WGS) entry which is preliminary data.</text>
</comment>
<accession>A0A4S3JEC4</accession>
<dbReference type="AlphaFoldDB" id="A0A4S3JEC4"/>